<dbReference type="AlphaFoldDB" id="A0AAE3E2M9"/>
<gene>
    <name evidence="9" type="ORF">LKD48_01045</name>
</gene>
<keyword evidence="5 8" id="KW-0812">Transmembrane</keyword>
<protein>
    <submittedName>
        <fullName evidence="9">AEC family transporter</fullName>
    </submittedName>
</protein>
<evidence type="ECO:0000313" key="9">
    <source>
        <dbReference type="EMBL" id="MCC2220232.1"/>
    </source>
</evidence>
<dbReference type="InterPro" id="IPR038770">
    <property type="entry name" value="Na+/solute_symporter_sf"/>
</dbReference>
<feature type="transmembrane region" description="Helical" evidence="8">
    <location>
        <begin position="249"/>
        <end position="270"/>
    </location>
</feature>
<accession>A0AAE3E2M9</accession>
<evidence type="ECO:0000256" key="4">
    <source>
        <dbReference type="ARBA" id="ARBA00022475"/>
    </source>
</evidence>
<name>A0AAE3E2M9_9FIRM</name>
<feature type="transmembrane region" description="Helical" evidence="8">
    <location>
        <begin position="100"/>
        <end position="122"/>
    </location>
</feature>
<evidence type="ECO:0000256" key="5">
    <source>
        <dbReference type="ARBA" id="ARBA00022692"/>
    </source>
</evidence>
<evidence type="ECO:0000256" key="8">
    <source>
        <dbReference type="SAM" id="Phobius"/>
    </source>
</evidence>
<feature type="transmembrane region" description="Helical" evidence="8">
    <location>
        <begin position="36"/>
        <end position="54"/>
    </location>
</feature>
<feature type="transmembrane region" description="Helical" evidence="8">
    <location>
        <begin position="6"/>
        <end position="24"/>
    </location>
</feature>
<evidence type="ECO:0000256" key="2">
    <source>
        <dbReference type="ARBA" id="ARBA00010145"/>
    </source>
</evidence>
<comment type="subcellular location">
    <subcellularLocation>
        <location evidence="1">Cell membrane</location>
        <topology evidence="1">Multi-pass membrane protein</topology>
    </subcellularLocation>
</comment>
<feature type="transmembrane region" description="Helical" evidence="8">
    <location>
        <begin position="221"/>
        <end position="243"/>
    </location>
</feature>
<proteinExistence type="inferred from homology"/>
<keyword evidence="10" id="KW-1185">Reference proteome</keyword>
<dbReference type="GO" id="GO:0055085">
    <property type="term" value="P:transmembrane transport"/>
    <property type="evidence" value="ECO:0007669"/>
    <property type="project" value="InterPro"/>
</dbReference>
<dbReference type="PANTHER" id="PTHR36838">
    <property type="entry name" value="AUXIN EFFLUX CARRIER FAMILY PROTEIN"/>
    <property type="match status" value="1"/>
</dbReference>
<feature type="transmembrane region" description="Helical" evidence="8">
    <location>
        <begin position="66"/>
        <end position="88"/>
    </location>
</feature>
<feature type="transmembrane region" description="Helical" evidence="8">
    <location>
        <begin position="128"/>
        <end position="146"/>
    </location>
</feature>
<keyword evidence="4" id="KW-1003">Cell membrane</keyword>
<feature type="transmembrane region" description="Helical" evidence="8">
    <location>
        <begin position="282"/>
        <end position="305"/>
    </location>
</feature>
<comment type="caution">
    <text evidence="9">The sequence shown here is derived from an EMBL/GenBank/DDBJ whole genome shotgun (WGS) entry which is preliminary data.</text>
</comment>
<organism evidence="9 10">
    <name type="scientific">Anthropogastromicrobium aceti</name>
    <dbReference type="NCBI Taxonomy" id="2981768"/>
    <lineage>
        <taxon>Bacteria</taxon>
        <taxon>Bacillati</taxon>
        <taxon>Bacillota</taxon>
        <taxon>Clostridia</taxon>
        <taxon>Lachnospirales</taxon>
        <taxon>Lachnospiraceae</taxon>
        <taxon>Anthropogastromicrobium</taxon>
    </lineage>
</organism>
<keyword evidence="3" id="KW-0813">Transport</keyword>
<evidence type="ECO:0000256" key="7">
    <source>
        <dbReference type="ARBA" id="ARBA00023136"/>
    </source>
</evidence>
<dbReference type="InterPro" id="IPR004776">
    <property type="entry name" value="Mem_transp_PIN-like"/>
</dbReference>
<dbReference type="RefSeq" id="WP_308730894.1">
    <property type="nucleotide sequence ID" value="NZ_JAJEQN010000002.1"/>
</dbReference>
<dbReference type="EMBL" id="JAJEQN010000002">
    <property type="protein sequence ID" value="MCC2220232.1"/>
    <property type="molecule type" value="Genomic_DNA"/>
</dbReference>
<evidence type="ECO:0000256" key="3">
    <source>
        <dbReference type="ARBA" id="ARBA00022448"/>
    </source>
</evidence>
<dbReference type="Pfam" id="PF03547">
    <property type="entry name" value="Mem_trans"/>
    <property type="match status" value="2"/>
</dbReference>
<dbReference type="Gene3D" id="1.20.1530.20">
    <property type="match status" value="1"/>
</dbReference>
<feature type="transmembrane region" description="Helical" evidence="8">
    <location>
        <begin position="191"/>
        <end position="209"/>
    </location>
</feature>
<dbReference type="GO" id="GO:0005886">
    <property type="term" value="C:plasma membrane"/>
    <property type="evidence" value="ECO:0007669"/>
    <property type="project" value="UniProtKB-SubCell"/>
</dbReference>
<reference evidence="9 10" key="1">
    <citation type="submission" date="2021-10" db="EMBL/GenBank/DDBJ databases">
        <title>Anaerobic single-cell dispensing facilitates the cultivation of human gut bacteria.</title>
        <authorList>
            <person name="Afrizal A."/>
        </authorList>
    </citation>
    <scope>NUCLEOTIDE SEQUENCE [LARGE SCALE GENOMIC DNA]</scope>
    <source>
        <strain evidence="9 10">CLA-AA-H224</strain>
    </source>
</reference>
<keyword evidence="6 8" id="KW-1133">Transmembrane helix</keyword>
<dbReference type="PANTHER" id="PTHR36838:SF1">
    <property type="entry name" value="SLR1864 PROTEIN"/>
    <property type="match status" value="1"/>
</dbReference>
<keyword evidence="7 8" id="KW-0472">Membrane</keyword>
<comment type="similarity">
    <text evidence="2">Belongs to the auxin efflux carrier (TC 2.A.69) family.</text>
</comment>
<evidence type="ECO:0000313" key="10">
    <source>
        <dbReference type="Proteomes" id="UP001198200"/>
    </source>
</evidence>
<evidence type="ECO:0000256" key="6">
    <source>
        <dbReference type="ARBA" id="ARBA00022989"/>
    </source>
</evidence>
<evidence type="ECO:0000256" key="1">
    <source>
        <dbReference type="ARBA" id="ARBA00004651"/>
    </source>
</evidence>
<sequence>MSMQIVFEQILIIFGYVIVGYVAGKKNLITKEQQRYLSKLVSSLILPFTVLSASSMEASGQDIVNVAIAVALLFSCMALTSAGCMLYAKIKQVPEKKRAAYTGLCTYPNCTFIGMPLCIALMGDWGTLYGAAGIIAFNLLFFTLQISLFTRQKFHPKIFLTPLNISTLALILMLIFHVHFPRPLQTVCSNIGGITTPMALIIVGVMLADGNLIQIVTEKRAYVISLIRNLICPLIMLVVMALLPLDPNLRMAVLIYVACPVANLTSVYAIQHDMEPALCARATLLSTILFAATIPFIIWLGQLVYGV</sequence>
<feature type="transmembrane region" description="Helical" evidence="8">
    <location>
        <begin position="158"/>
        <end position="179"/>
    </location>
</feature>
<dbReference type="Proteomes" id="UP001198200">
    <property type="component" value="Unassembled WGS sequence"/>
</dbReference>